<proteinExistence type="predicted"/>
<dbReference type="AlphaFoldDB" id="A0A517WXZ5"/>
<keyword evidence="2" id="KW-1185">Reference proteome</keyword>
<evidence type="ECO:0008006" key="3">
    <source>
        <dbReference type="Google" id="ProtNLM"/>
    </source>
</evidence>
<reference evidence="1 2" key="1">
    <citation type="submission" date="2019-03" db="EMBL/GenBank/DDBJ databases">
        <title>Deep-cultivation of Planctomycetes and their phenomic and genomic characterization uncovers novel biology.</title>
        <authorList>
            <person name="Wiegand S."/>
            <person name="Jogler M."/>
            <person name="Boedeker C."/>
            <person name="Pinto D."/>
            <person name="Vollmers J."/>
            <person name="Rivas-Marin E."/>
            <person name="Kohn T."/>
            <person name="Peeters S.H."/>
            <person name="Heuer A."/>
            <person name="Rast P."/>
            <person name="Oberbeckmann S."/>
            <person name="Bunk B."/>
            <person name="Jeske O."/>
            <person name="Meyerdierks A."/>
            <person name="Storesund J.E."/>
            <person name="Kallscheuer N."/>
            <person name="Luecker S."/>
            <person name="Lage O.M."/>
            <person name="Pohl T."/>
            <person name="Merkel B.J."/>
            <person name="Hornburger P."/>
            <person name="Mueller R.-W."/>
            <person name="Bruemmer F."/>
            <person name="Labrenz M."/>
            <person name="Spormann A.M."/>
            <person name="Op den Camp H."/>
            <person name="Overmann J."/>
            <person name="Amann R."/>
            <person name="Jetten M.S.M."/>
            <person name="Mascher T."/>
            <person name="Medema M.H."/>
            <person name="Devos D.P."/>
            <person name="Kaster A.-K."/>
            <person name="Ovreas L."/>
            <person name="Rohde M."/>
            <person name="Galperin M.Y."/>
            <person name="Jogler C."/>
        </authorList>
    </citation>
    <scope>NUCLEOTIDE SEQUENCE [LARGE SCALE GENOMIC DNA]</scope>
    <source>
        <strain evidence="1 2">V202</strain>
    </source>
</reference>
<evidence type="ECO:0000313" key="1">
    <source>
        <dbReference type="EMBL" id="QDU10115.1"/>
    </source>
</evidence>
<evidence type="ECO:0000313" key="2">
    <source>
        <dbReference type="Proteomes" id="UP000318384"/>
    </source>
</evidence>
<dbReference type="Gene3D" id="1.20.1600.10">
    <property type="entry name" value="Outer membrane efflux proteins (OEP)"/>
    <property type="match status" value="1"/>
</dbReference>
<name>A0A517WXZ5_9PLAN</name>
<sequence>MINKIVSIENFKRATKSYNQNMARIRGLAGLPLEGFQSLNTVADARNAYLNAIIDYNQAQLSSLRAIGRPLGIDADSEAIAEDH</sequence>
<dbReference type="EMBL" id="CP037422">
    <property type="protein sequence ID" value="QDU10115.1"/>
    <property type="molecule type" value="Genomic_DNA"/>
</dbReference>
<organism evidence="1 2">
    <name type="scientific">Gimesia aquarii</name>
    <dbReference type="NCBI Taxonomy" id="2527964"/>
    <lineage>
        <taxon>Bacteria</taxon>
        <taxon>Pseudomonadati</taxon>
        <taxon>Planctomycetota</taxon>
        <taxon>Planctomycetia</taxon>
        <taxon>Planctomycetales</taxon>
        <taxon>Planctomycetaceae</taxon>
        <taxon>Gimesia</taxon>
    </lineage>
</organism>
<gene>
    <name evidence="1" type="ORF">V202x_35140</name>
</gene>
<dbReference type="Proteomes" id="UP000318384">
    <property type="component" value="Chromosome"/>
</dbReference>
<protein>
    <recommendedName>
        <fullName evidence="3">Outer membrane efflux protein</fullName>
    </recommendedName>
</protein>
<accession>A0A517WXZ5</accession>